<dbReference type="EMBL" id="RJSE01000003">
    <property type="protein sequence ID" value="RNL65354.1"/>
    <property type="molecule type" value="Genomic_DNA"/>
</dbReference>
<reference evidence="1 2" key="1">
    <citation type="submission" date="2018-11" db="EMBL/GenBank/DDBJ databases">
        <authorList>
            <person name="Li F."/>
        </authorList>
    </citation>
    <scope>NUCLEOTIDE SEQUENCE [LARGE SCALE GENOMIC DNA]</scope>
    <source>
        <strain evidence="1 2">Gsoil 097</strain>
    </source>
</reference>
<evidence type="ECO:0008006" key="3">
    <source>
        <dbReference type="Google" id="ProtNLM"/>
    </source>
</evidence>
<dbReference type="SUPFAM" id="SSF54909">
    <property type="entry name" value="Dimeric alpha+beta barrel"/>
    <property type="match status" value="1"/>
</dbReference>
<organism evidence="1 2">
    <name type="scientific">Nocardioides marmoriginsengisoli</name>
    <dbReference type="NCBI Taxonomy" id="661483"/>
    <lineage>
        <taxon>Bacteria</taxon>
        <taxon>Bacillati</taxon>
        <taxon>Actinomycetota</taxon>
        <taxon>Actinomycetes</taxon>
        <taxon>Propionibacteriales</taxon>
        <taxon>Nocardioidaceae</taxon>
        <taxon>Nocardioides</taxon>
    </lineage>
</organism>
<sequence>MTKLIAALHGPKAATALHDPALHRRLAGAGATALQVNVDDAAVAPAMRFGPGEPITGFVTVWTDDADATLAVLAGLAEDPHVYRVTERRPVEPPVVTPGVRADALANIAVLRRPEGMSRERYLEIWLGDHTAIASETQHTFGYIQNVVEEALTPGAPEISAIVEELFLMAGMTDVHAFYGSGGDDAELDRRITRLMTSVARFGAGDGLDLVPTSRYLYEV</sequence>
<dbReference type="AlphaFoldDB" id="A0A3N0CPF5"/>
<protein>
    <recommendedName>
        <fullName evidence="3">EthD domain-containing protein</fullName>
    </recommendedName>
</protein>
<accession>A0A3N0CPF5</accession>
<proteinExistence type="predicted"/>
<dbReference type="OrthoDB" id="9015064at2"/>
<dbReference type="RefSeq" id="WP_123226457.1">
    <property type="nucleotide sequence ID" value="NZ_RJSE01000003.1"/>
</dbReference>
<comment type="caution">
    <text evidence="1">The sequence shown here is derived from an EMBL/GenBank/DDBJ whole genome shotgun (WGS) entry which is preliminary data.</text>
</comment>
<name>A0A3N0CPF5_9ACTN</name>
<keyword evidence="2" id="KW-1185">Reference proteome</keyword>
<evidence type="ECO:0000313" key="1">
    <source>
        <dbReference type="EMBL" id="RNL65354.1"/>
    </source>
</evidence>
<gene>
    <name evidence="1" type="ORF">EFK50_05190</name>
</gene>
<dbReference type="InterPro" id="IPR011008">
    <property type="entry name" value="Dimeric_a/b-barrel"/>
</dbReference>
<evidence type="ECO:0000313" key="2">
    <source>
        <dbReference type="Proteomes" id="UP000267128"/>
    </source>
</evidence>
<dbReference type="Proteomes" id="UP000267128">
    <property type="component" value="Unassembled WGS sequence"/>
</dbReference>